<dbReference type="Proteomes" id="UP001501166">
    <property type="component" value="Unassembled WGS sequence"/>
</dbReference>
<dbReference type="Gene3D" id="3.40.50.280">
    <property type="entry name" value="Cobalamin-binding domain"/>
    <property type="match status" value="1"/>
</dbReference>
<dbReference type="EMBL" id="BAAACW010000123">
    <property type="protein sequence ID" value="GAA0367343.1"/>
    <property type="molecule type" value="Genomic_DNA"/>
</dbReference>
<evidence type="ECO:0000256" key="3">
    <source>
        <dbReference type="ARBA" id="ARBA00023235"/>
    </source>
</evidence>
<dbReference type="InterPro" id="IPR016176">
    <property type="entry name" value="Cbl-dep_enz_cat"/>
</dbReference>
<name>A0ABN0XLK8_9LACT</name>
<dbReference type="SUPFAM" id="SSF51703">
    <property type="entry name" value="Cobalamin (vitamin B12)-dependent enzymes"/>
    <property type="match status" value="1"/>
</dbReference>
<evidence type="ECO:0000256" key="1">
    <source>
        <dbReference type="ARBA" id="ARBA00001922"/>
    </source>
</evidence>
<protein>
    <recommendedName>
        <fullName evidence="7">Cobalamin-binding protein</fullName>
    </recommendedName>
</protein>
<keyword evidence="4" id="KW-0170">Cobalt</keyword>
<reference evidence="5 6" key="1">
    <citation type="journal article" date="2019" name="Int. J. Syst. Evol. Microbiol.">
        <title>The Global Catalogue of Microorganisms (GCM) 10K type strain sequencing project: providing services to taxonomists for standard genome sequencing and annotation.</title>
        <authorList>
            <consortium name="The Broad Institute Genomics Platform"/>
            <consortium name="The Broad Institute Genome Sequencing Center for Infectious Disease"/>
            <person name="Wu L."/>
            <person name="Ma J."/>
        </authorList>
    </citation>
    <scope>NUCLEOTIDE SEQUENCE [LARGE SCALE GENOMIC DNA]</scope>
    <source>
        <strain evidence="5 6">JCM 12662</strain>
    </source>
</reference>
<evidence type="ECO:0000313" key="6">
    <source>
        <dbReference type="Proteomes" id="UP001501166"/>
    </source>
</evidence>
<accession>A0ABN0XLK8</accession>
<proteinExistence type="predicted"/>
<dbReference type="SUPFAM" id="SSF52242">
    <property type="entry name" value="Cobalamin (vitamin B12)-binding domain"/>
    <property type="match status" value="1"/>
</dbReference>
<sequence>MSQIKKERFAFIKPYSDVHTLGVNSIAELLKDCGYEVIVGDEHIENTVNDIRFESNQKELVKWINAHRITHIGISYRLDEDIAVSIVGHLIKTLRDNQLLAYQGGPIGTILYGGLPKACDLIEKEHRGLVKTFKGGESISETLSKLEVPKERIPHYLVEGSAYDDFRMAFGEDVINKSNYDQFKPLDRSDYPEYGTREDTVVKRLQNTPEGQEFSPLMRAHVGPFLSNESREESVKAFANWTKYLAETGCLDIISIGTSQLTQSSFGENWEDRVNGGGVPINSPEEYRMIYDVSRPLLLRTYAGTKNIPELAAIHEDTINISWHALSLWWFNKLDERGPYSLYESLKQHFETIKYIATTGKPFEANVAHHFAFRGGDDVTYVVSAYLAAKLAKKLGIKTHILQNMLNTPRATWGIADLAKSRALLTLVNELEDDNYEVILQPRAGLDYFKSDLDEAKIQLAAVSALMDDIDPHNEMSPPIVHVVSYSEASHLATPDIINESVQITQQAIKEYRKLRKNGDIEDMSQNPEVKARTEEVLQSARTIIKGIETHIDNPYTPEGFYKIFAAGFLPVPYLWSNDEEYRFAKHFKTRPIKGSTKVVDEEGNPVKAQEVVDFARSNLKEVDYVLKSKYLNKIELP</sequence>
<evidence type="ECO:0008006" key="7">
    <source>
        <dbReference type="Google" id="ProtNLM"/>
    </source>
</evidence>
<dbReference type="InterPro" id="IPR036724">
    <property type="entry name" value="Cobalamin-bd_sf"/>
</dbReference>
<evidence type="ECO:0000313" key="5">
    <source>
        <dbReference type="EMBL" id="GAA0367343.1"/>
    </source>
</evidence>
<evidence type="ECO:0000256" key="2">
    <source>
        <dbReference type="ARBA" id="ARBA00022628"/>
    </source>
</evidence>
<comment type="caution">
    <text evidence="5">The sequence shown here is derived from an EMBL/GenBank/DDBJ whole genome shotgun (WGS) entry which is preliminary data.</text>
</comment>
<dbReference type="RefSeq" id="WP_343756103.1">
    <property type="nucleotide sequence ID" value="NZ_BAAACW010000123.1"/>
</dbReference>
<comment type="cofactor">
    <cofactor evidence="1">
        <name>adenosylcob(III)alamin</name>
        <dbReference type="ChEBI" id="CHEBI:18408"/>
    </cofactor>
</comment>
<organism evidence="5 6">
    <name type="scientific">Alkalibacterium iburiense</name>
    <dbReference type="NCBI Taxonomy" id="290589"/>
    <lineage>
        <taxon>Bacteria</taxon>
        <taxon>Bacillati</taxon>
        <taxon>Bacillota</taxon>
        <taxon>Bacilli</taxon>
        <taxon>Lactobacillales</taxon>
        <taxon>Carnobacteriaceae</taxon>
        <taxon>Alkalibacterium</taxon>
    </lineage>
</organism>
<dbReference type="Gene3D" id="3.20.20.240">
    <property type="entry name" value="Methylmalonyl-CoA mutase"/>
    <property type="match status" value="1"/>
</dbReference>
<keyword evidence="6" id="KW-1185">Reference proteome</keyword>
<keyword evidence="2" id="KW-0846">Cobalamin</keyword>
<keyword evidence="3" id="KW-0413">Isomerase</keyword>
<evidence type="ECO:0000256" key="4">
    <source>
        <dbReference type="ARBA" id="ARBA00023285"/>
    </source>
</evidence>
<gene>
    <name evidence="5" type="ORF">GCM10008932_19130</name>
</gene>